<evidence type="ECO:0000256" key="5">
    <source>
        <dbReference type="SAM" id="Phobius"/>
    </source>
</evidence>
<proteinExistence type="predicted"/>
<feature type="transmembrane region" description="Helical" evidence="5">
    <location>
        <begin position="68"/>
        <end position="93"/>
    </location>
</feature>
<keyword evidence="2 5" id="KW-0812">Transmembrane</keyword>
<feature type="transmembrane region" description="Helical" evidence="5">
    <location>
        <begin position="129"/>
        <end position="144"/>
    </location>
</feature>
<dbReference type="InterPro" id="IPR004481">
    <property type="entry name" value="K/Na/Ca-exchanger"/>
</dbReference>
<evidence type="ECO:0000256" key="1">
    <source>
        <dbReference type="ARBA" id="ARBA00004141"/>
    </source>
</evidence>
<feature type="domain" description="Sodium/calcium exchanger membrane region" evidence="6">
    <location>
        <begin position="163"/>
        <end position="302"/>
    </location>
</feature>
<feature type="domain" description="Sodium/calcium exchanger membrane region" evidence="6">
    <location>
        <begin position="5"/>
        <end position="143"/>
    </location>
</feature>
<reference evidence="7 8" key="1">
    <citation type="journal article" date="2016" name="Nat. Commun.">
        <title>Thousands of microbial genomes shed light on interconnected biogeochemical processes in an aquifer system.</title>
        <authorList>
            <person name="Anantharaman K."/>
            <person name="Brown C.T."/>
            <person name="Hug L.A."/>
            <person name="Sharon I."/>
            <person name="Castelle C.J."/>
            <person name="Probst A.J."/>
            <person name="Thomas B.C."/>
            <person name="Singh A."/>
            <person name="Wilkins M.J."/>
            <person name="Karaoz U."/>
            <person name="Brodie E.L."/>
            <person name="Williams K.H."/>
            <person name="Hubbard S.S."/>
            <person name="Banfield J.F."/>
        </authorList>
    </citation>
    <scope>NUCLEOTIDE SEQUENCE [LARGE SCALE GENOMIC DNA]</scope>
</reference>
<feature type="transmembrane region" description="Helical" evidence="5">
    <location>
        <begin position="289"/>
        <end position="307"/>
    </location>
</feature>
<protein>
    <recommendedName>
        <fullName evidence="6">Sodium/calcium exchanger membrane region domain-containing protein</fullName>
    </recommendedName>
</protein>
<accession>A0A1F5WT72</accession>
<evidence type="ECO:0000256" key="3">
    <source>
        <dbReference type="ARBA" id="ARBA00022989"/>
    </source>
</evidence>
<organism evidence="7 8">
    <name type="scientific">Candidatus Giovannonibacteria bacterium RIFCSPHIGHO2_02_43_13</name>
    <dbReference type="NCBI Taxonomy" id="1798330"/>
    <lineage>
        <taxon>Bacteria</taxon>
        <taxon>Candidatus Giovannoniibacteriota</taxon>
    </lineage>
</organism>
<dbReference type="GO" id="GO:0005262">
    <property type="term" value="F:calcium channel activity"/>
    <property type="evidence" value="ECO:0007669"/>
    <property type="project" value="TreeGrafter"/>
</dbReference>
<feature type="transmembrane region" description="Helical" evidence="5">
    <location>
        <begin position="38"/>
        <end position="62"/>
    </location>
</feature>
<dbReference type="GO" id="GO:0008273">
    <property type="term" value="F:calcium, potassium:sodium antiporter activity"/>
    <property type="evidence" value="ECO:0007669"/>
    <property type="project" value="TreeGrafter"/>
</dbReference>
<comment type="caution">
    <text evidence="7">The sequence shown here is derived from an EMBL/GenBank/DDBJ whole genome shotgun (WGS) entry which is preliminary data.</text>
</comment>
<dbReference type="GO" id="GO:0005886">
    <property type="term" value="C:plasma membrane"/>
    <property type="evidence" value="ECO:0007669"/>
    <property type="project" value="TreeGrafter"/>
</dbReference>
<feature type="transmembrane region" description="Helical" evidence="5">
    <location>
        <begin position="6"/>
        <end position="26"/>
    </location>
</feature>
<sequence length="309" mass="33431">MINNVLIFVAAFLLVIKGALLATKYAERLAENFHLSKYTVGFIIVAIISILPETFISINAAIEGIPAFGLGMLFGSNIADLTLVFAVIILTAGRSLKVESNVLKNRAYSFLLLLPLVLGLDGHFSRPEGMVLIIAGAIFYYITLKDGTDGSPYLHNGEGRIKNFLMLLLSMAILLVGAHFTVTSATAIAGYLGISPILIGMLVVGLGTTMPELFFSLRSVKKDDDSLAIGDILGTVLADATVVVGVLALISPFAFPQKIIYITGAFMVAASFILFHVMRSGRTISKKEAYFLFFFWLMFVLAELMAMRG</sequence>
<dbReference type="Pfam" id="PF01699">
    <property type="entry name" value="Na_Ca_ex"/>
    <property type="match status" value="2"/>
</dbReference>
<keyword evidence="4 5" id="KW-0472">Membrane</keyword>
<dbReference type="Gene3D" id="1.20.1420.30">
    <property type="entry name" value="NCX, central ion-binding region"/>
    <property type="match status" value="1"/>
</dbReference>
<dbReference type="InterPro" id="IPR004837">
    <property type="entry name" value="NaCa_Exmemb"/>
</dbReference>
<evidence type="ECO:0000256" key="2">
    <source>
        <dbReference type="ARBA" id="ARBA00022692"/>
    </source>
</evidence>
<evidence type="ECO:0000313" key="8">
    <source>
        <dbReference type="Proteomes" id="UP000178425"/>
    </source>
</evidence>
<gene>
    <name evidence="7" type="ORF">A2W54_04280</name>
</gene>
<dbReference type="GO" id="GO:0006874">
    <property type="term" value="P:intracellular calcium ion homeostasis"/>
    <property type="evidence" value="ECO:0007669"/>
    <property type="project" value="TreeGrafter"/>
</dbReference>
<name>A0A1F5WT72_9BACT</name>
<feature type="transmembrane region" description="Helical" evidence="5">
    <location>
        <begin position="164"/>
        <end position="182"/>
    </location>
</feature>
<evidence type="ECO:0000256" key="4">
    <source>
        <dbReference type="ARBA" id="ARBA00023136"/>
    </source>
</evidence>
<evidence type="ECO:0000259" key="6">
    <source>
        <dbReference type="Pfam" id="PF01699"/>
    </source>
</evidence>
<dbReference type="PANTHER" id="PTHR10846">
    <property type="entry name" value="SODIUM/POTASSIUM/CALCIUM EXCHANGER"/>
    <property type="match status" value="1"/>
</dbReference>
<comment type="subcellular location">
    <subcellularLocation>
        <location evidence="1">Membrane</location>
        <topology evidence="1">Multi-pass membrane protein</topology>
    </subcellularLocation>
</comment>
<keyword evidence="3 5" id="KW-1133">Transmembrane helix</keyword>
<feature type="transmembrane region" description="Helical" evidence="5">
    <location>
        <begin position="259"/>
        <end position="277"/>
    </location>
</feature>
<feature type="transmembrane region" description="Helical" evidence="5">
    <location>
        <begin position="227"/>
        <end position="253"/>
    </location>
</feature>
<dbReference type="PANTHER" id="PTHR10846:SF8">
    <property type="entry name" value="INNER MEMBRANE PROTEIN YRBG"/>
    <property type="match status" value="1"/>
</dbReference>
<dbReference type="InterPro" id="IPR044880">
    <property type="entry name" value="NCX_ion-bd_dom_sf"/>
</dbReference>
<dbReference type="Proteomes" id="UP000178425">
    <property type="component" value="Unassembled WGS sequence"/>
</dbReference>
<feature type="transmembrane region" description="Helical" evidence="5">
    <location>
        <begin position="188"/>
        <end position="215"/>
    </location>
</feature>
<dbReference type="EMBL" id="MFHI01000017">
    <property type="protein sequence ID" value="OGF78835.1"/>
    <property type="molecule type" value="Genomic_DNA"/>
</dbReference>
<dbReference type="AlphaFoldDB" id="A0A1F5WT72"/>
<evidence type="ECO:0000313" key="7">
    <source>
        <dbReference type="EMBL" id="OGF78835.1"/>
    </source>
</evidence>